<protein>
    <recommendedName>
        <fullName evidence="2">Rab-GAP TBC domain-containing protein</fullName>
    </recommendedName>
</protein>
<dbReference type="InterPro" id="IPR000195">
    <property type="entry name" value="Rab-GAP-TBC_dom"/>
</dbReference>
<evidence type="ECO:0000259" key="2">
    <source>
        <dbReference type="PROSITE" id="PS50086"/>
    </source>
</evidence>
<dbReference type="SUPFAM" id="SSF47923">
    <property type="entry name" value="Ypt/Rab-GAP domain of gyp1p"/>
    <property type="match status" value="2"/>
</dbReference>
<dbReference type="Gene3D" id="1.10.472.80">
    <property type="entry name" value="Ypt/Rab-GAP domain of gyp1p, domain 3"/>
    <property type="match status" value="1"/>
</dbReference>
<feature type="non-terminal residue" evidence="3">
    <location>
        <position position="1"/>
    </location>
</feature>
<dbReference type="PANTHER" id="PTHR22957:SF466">
    <property type="entry name" value="SI:DKEY-238D18.4"/>
    <property type="match status" value="1"/>
</dbReference>
<dbReference type="SMART" id="SM00164">
    <property type="entry name" value="TBC"/>
    <property type="match status" value="1"/>
</dbReference>
<evidence type="ECO:0000256" key="1">
    <source>
        <dbReference type="ARBA" id="ARBA00022468"/>
    </source>
</evidence>
<evidence type="ECO:0000313" key="3">
    <source>
        <dbReference type="EMBL" id="CEK70671.1"/>
    </source>
</evidence>
<dbReference type="AlphaFoldDB" id="A0A0B6ZS57"/>
<reference evidence="3" key="1">
    <citation type="submission" date="2014-12" db="EMBL/GenBank/DDBJ databases">
        <title>Insight into the proteome of Arion vulgaris.</title>
        <authorList>
            <person name="Aradska J."/>
            <person name="Bulat T."/>
            <person name="Smidak R."/>
            <person name="Sarate P."/>
            <person name="Gangsoo J."/>
            <person name="Sialana F."/>
            <person name="Bilban M."/>
            <person name="Lubec G."/>
        </authorList>
    </citation>
    <scope>NUCLEOTIDE SEQUENCE</scope>
    <source>
        <tissue evidence="3">Skin</tissue>
    </source>
</reference>
<accession>A0A0B6ZS57</accession>
<dbReference type="EMBL" id="HACG01023806">
    <property type="protein sequence ID" value="CEK70671.1"/>
    <property type="molecule type" value="Transcribed_RNA"/>
</dbReference>
<gene>
    <name evidence="3" type="primary">ORF75177</name>
</gene>
<dbReference type="Pfam" id="PF00566">
    <property type="entry name" value="RabGAP-TBC"/>
    <property type="match status" value="1"/>
</dbReference>
<dbReference type="GO" id="GO:0005096">
    <property type="term" value="F:GTPase activator activity"/>
    <property type="evidence" value="ECO:0007669"/>
    <property type="project" value="UniProtKB-KW"/>
</dbReference>
<name>A0A0B6ZS57_9EUPU</name>
<feature type="domain" description="Rab-GAP TBC" evidence="2">
    <location>
        <begin position="92"/>
        <end position="391"/>
    </location>
</feature>
<dbReference type="PANTHER" id="PTHR22957">
    <property type="entry name" value="TBC1 DOMAIN FAMILY MEMBER GTPASE-ACTIVATING PROTEIN"/>
    <property type="match status" value="1"/>
</dbReference>
<dbReference type="InterPro" id="IPR035969">
    <property type="entry name" value="Rab-GAP_TBC_sf"/>
</dbReference>
<dbReference type="Gene3D" id="1.10.8.270">
    <property type="entry name" value="putative rabgap domain of human tbc1 domain family member 14 like domains"/>
    <property type="match status" value="1"/>
</dbReference>
<dbReference type="PROSITE" id="PS50086">
    <property type="entry name" value="TBC_RABGAP"/>
    <property type="match status" value="1"/>
</dbReference>
<proteinExistence type="predicted"/>
<organism evidence="3">
    <name type="scientific">Arion vulgaris</name>
    <dbReference type="NCBI Taxonomy" id="1028688"/>
    <lineage>
        <taxon>Eukaryota</taxon>
        <taxon>Metazoa</taxon>
        <taxon>Spiralia</taxon>
        <taxon>Lophotrochozoa</taxon>
        <taxon>Mollusca</taxon>
        <taxon>Gastropoda</taxon>
        <taxon>Heterobranchia</taxon>
        <taxon>Euthyneura</taxon>
        <taxon>Panpulmonata</taxon>
        <taxon>Eupulmonata</taxon>
        <taxon>Stylommatophora</taxon>
        <taxon>Helicina</taxon>
        <taxon>Arionoidea</taxon>
        <taxon>Arionidae</taxon>
        <taxon>Arion</taxon>
    </lineage>
</organism>
<sequence>ITMEADQDVDELDFSQKNMTHIVQRPCSEDQSFEQVDIIPSKLPPAGIALDTDYLFTSRTEPVTQAQFESMLDADGRLINEHQLRKAVFLGGVEENIRKDVWSFLFGLYPCSSTAREREAMLLDNSVHYHEMKSRWKTMLVLSSLPNSTPLEQGLYARYQVPEENYPISPDLTNTVSQDVFSERMKAALCFNHSEKFDASSLGYPNMESQFTSPEMMQRIDFMKLQAQVQVNRHKIDVNKLRANIRVIDKDVPRTDRDQEFFKGKGNPRLSELREILVTFAAYHDHLGYAQGMNDILSRFLYVMRSEVETYWCFKTYMEKIGNDFIEEGMIHKVELVRMLLQEMDPALHKHLEEIELGNLFFCHRWLLLGFKREFSYPDSLRCFEILSSHHLELSSLEAETTVMREEMREFENTGGDTRSTSLATQKEYTFEVFMCATVLTECRDEFFKCTDCGQMFSFLNGLKFDLESLLTKSERLFYVYCKKTVGESFQLVDSQIHAAGRSGLLSFFFS</sequence>
<keyword evidence="1" id="KW-0343">GTPase activation</keyword>